<dbReference type="Gene3D" id="1.10.3290.10">
    <property type="entry name" value="Fido-like domain"/>
    <property type="match status" value="1"/>
</dbReference>
<name>A0ABV7ZLA5_9HELI</name>
<evidence type="ECO:0000313" key="2">
    <source>
        <dbReference type="Proteomes" id="UP001595783"/>
    </source>
</evidence>
<proteinExistence type="predicted"/>
<sequence length="83" mass="9503">MLRCRAVWKSCVFDFIYSSAQIEGNTYNKLDTLTLLEEGLTTEGKKYSDAKMILNLRNAFDVILKEDLPISLETFQNLHAILS</sequence>
<reference evidence="2" key="1">
    <citation type="journal article" date="2019" name="Int. J. Syst. Evol. Microbiol.">
        <title>The Global Catalogue of Microorganisms (GCM) 10K type strain sequencing project: providing services to taxonomists for standard genome sequencing and annotation.</title>
        <authorList>
            <consortium name="The Broad Institute Genomics Platform"/>
            <consortium name="The Broad Institute Genome Sequencing Center for Infectious Disease"/>
            <person name="Wu L."/>
            <person name="Ma J."/>
        </authorList>
    </citation>
    <scope>NUCLEOTIDE SEQUENCE [LARGE SCALE GENOMIC DNA]</scope>
    <source>
        <strain evidence="2">CCUG 53816</strain>
    </source>
</reference>
<dbReference type="Proteomes" id="UP001595783">
    <property type="component" value="Unassembled WGS sequence"/>
</dbReference>
<dbReference type="RefSeq" id="WP_233708926.1">
    <property type="nucleotide sequence ID" value="NZ_FZMF01000002.1"/>
</dbReference>
<evidence type="ECO:0000313" key="1">
    <source>
        <dbReference type="EMBL" id="MFC3848206.1"/>
    </source>
</evidence>
<keyword evidence="2" id="KW-1185">Reference proteome</keyword>
<gene>
    <name evidence="1" type="ORF">ACFOPX_06685</name>
</gene>
<dbReference type="EMBL" id="JBHRZO010000048">
    <property type="protein sequence ID" value="MFC3848206.1"/>
    <property type="molecule type" value="Genomic_DNA"/>
</dbReference>
<organism evidence="1 2">
    <name type="scientific">Helicobacter baculiformis</name>
    <dbReference type="NCBI Taxonomy" id="427351"/>
    <lineage>
        <taxon>Bacteria</taxon>
        <taxon>Pseudomonadati</taxon>
        <taxon>Campylobacterota</taxon>
        <taxon>Epsilonproteobacteria</taxon>
        <taxon>Campylobacterales</taxon>
        <taxon>Helicobacteraceae</taxon>
        <taxon>Helicobacter</taxon>
    </lineage>
</organism>
<comment type="caution">
    <text evidence="1">The sequence shown here is derived from an EMBL/GenBank/DDBJ whole genome shotgun (WGS) entry which is preliminary data.</text>
</comment>
<accession>A0ABV7ZLA5</accession>
<protein>
    <submittedName>
        <fullName evidence="1">Uncharacterized protein</fullName>
    </submittedName>
</protein>
<dbReference type="InterPro" id="IPR036597">
    <property type="entry name" value="Fido-like_dom_sf"/>
</dbReference>